<proteinExistence type="inferred from homology"/>
<dbReference type="AlphaFoldDB" id="A0A3M0LVH5"/>
<keyword evidence="3 5" id="KW-0456">Lyase</keyword>
<dbReference type="Pfam" id="PF02211">
    <property type="entry name" value="NHase_beta_C"/>
    <property type="match status" value="1"/>
</dbReference>
<feature type="domain" description="Nitrile hydratase beta subunit" evidence="7">
    <location>
        <begin position="125"/>
        <end position="220"/>
    </location>
</feature>
<dbReference type="EMBL" id="QOKZ01000027">
    <property type="protein sequence ID" value="RMC29512.1"/>
    <property type="molecule type" value="Genomic_DNA"/>
</dbReference>
<keyword evidence="10" id="KW-1185">Reference proteome</keyword>
<dbReference type="InterPro" id="IPR008990">
    <property type="entry name" value="Elect_transpt_acc-like_dom_sf"/>
</dbReference>
<evidence type="ECO:0000259" key="8">
    <source>
        <dbReference type="Pfam" id="PF21006"/>
    </source>
</evidence>
<evidence type="ECO:0000313" key="9">
    <source>
        <dbReference type="EMBL" id="RMC29512.1"/>
    </source>
</evidence>
<dbReference type="OrthoDB" id="3478924at2"/>
<reference evidence="9 10" key="1">
    <citation type="submission" date="2018-07" db="EMBL/GenBank/DDBJ databases">
        <authorList>
            <person name="Zhang Y."/>
            <person name="Wang L."/>
            <person name="Ma S."/>
        </authorList>
    </citation>
    <scope>NUCLEOTIDE SEQUENCE [LARGE SCALE GENOMIC DNA]</scope>
    <source>
        <strain evidence="9 10">4-2</strain>
    </source>
</reference>
<dbReference type="InterPro" id="IPR049054">
    <property type="entry name" value="CN_hydtase_beta-like_N"/>
</dbReference>
<evidence type="ECO:0000259" key="7">
    <source>
        <dbReference type="Pfam" id="PF02211"/>
    </source>
</evidence>
<dbReference type="Pfam" id="PF21006">
    <property type="entry name" value="NHase_beta_N"/>
    <property type="match status" value="1"/>
</dbReference>
<dbReference type="PIRSF" id="PIRSF001427">
    <property type="entry name" value="NHase_beta"/>
    <property type="match status" value="1"/>
</dbReference>
<accession>A0A3M0LVH5</accession>
<dbReference type="SUPFAM" id="SSF50090">
    <property type="entry name" value="Electron transport accessory proteins"/>
    <property type="match status" value="1"/>
</dbReference>
<comment type="catalytic activity">
    <reaction evidence="4 5">
        <text>an aliphatic primary amide = an aliphatic nitrile + H2O</text>
        <dbReference type="Rhea" id="RHEA:12673"/>
        <dbReference type="ChEBI" id="CHEBI:15377"/>
        <dbReference type="ChEBI" id="CHEBI:65285"/>
        <dbReference type="ChEBI" id="CHEBI:80291"/>
        <dbReference type="EC" id="4.2.1.84"/>
    </reaction>
</comment>
<organism evidence="9 10">
    <name type="scientific">Paracoccus alkanivorans</name>
    <dbReference type="NCBI Taxonomy" id="2116655"/>
    <lineage>
        <taxon>Bacteria</taxon>
        <taxon>Pseudomonadati</taxon>
        <taxon>Pseudomonadota</taxon>
        <taxon>Alphaproteobacteria</taxon>
        <taxon>Rhodobacterales</taxon>
        <taxon>Paracoccaceae</taxon>
        <taxon>Paracoccus</taxon>
    </lineage>
</organism>
<evidence type="ECO:0000256" key="3">
    <source>
        <dbReference type="ARBA" id="ARBA00023239"/>
    </source>
</evidence>
<dbReference type="Gene3D" id="1.10.472.20">
    <property type="entry name" value="Nitrile hydratase, beta subunit"/>
    <property type="match status" value="1"/>
</dbReference>
<protein>
    <recommendedName>
        <fullName evidence="5">Nitrile hydratase subunit beta</fullName>
        <shortName evidence="5">NHase</shortName>
        <ecNumber evidence="5">4.2.1.84</ecNumber>
    </recommendedName>
</protein>
<dbReference type="Gene3D" id="2.30.30.50">
    <property type="match status" value="1"/>
</dbReference>
<comment type="caution">
    <text evidence="9">The sequence shown here is derived from an EMBL/GenBank/DDBJ whole genome shotgun (WGS) entry which is preliminary data.</text>
</comment>
<dbReference type="InterPro" id="IPR003168">
    <property type="entry name" value="Nitrile_hydratase_bsu"/>
</dbReference>
<dbReference type="GO" id="GO:0046914">
    <property type="term" value="F:transition metal ion binding"/>
    <property type="evidence" value="ECO:0007669"/>
    <property type="project" value="InterPro"/>
</dbReference>
<dbReference type="InterPro" id="IPR042262">
    <property type="entry name" value="CN_hydtase_beta_C"/>
</dbReference>
<feature type="domain" description="Nitrile hydratase beta subunit-like N-terminal" evidence="8">
    <location>
        <begin position="1"/>
        <end position="101"/>
    </location>
</feature>
<comment type="similarity">
    <text evidence="2 5">Belongs to the nitrile hydratase subunit beta family.</text>
</comment>
<dbReference type="NCBIfam" id="TIGR03888">
    <property type="entry name" value="nitrile_beta"/>
    <property type="match status" value="1"/>
</dbReference>
<gene>
    <name evidence="9" type="primary">nthB</name>
    <name evidence="9" type="ORF">C9E81_22500</name>
</gene>
<sequence length="221" mass="23880">MNGPQDVGGRHGFGPVAPEPDEPLFHADWEARALALTVAAGAAGHWSIDESRFARENRSPAEYYRLSYYQIWIAGLTRLLLDKGLVTGEELASGQAGDRATVPPNRRLGAEEVAAVLSRGAPASRDPQGRRPAFAVGNRVRTRNLQPAGHTRLPSYARGKTGRIASVHGFHVFADASARGDHAAAEWLYAVVFDARELWGGDAATGDEVVIDAWEPYLEPC</sequence>
<dbReference type="InterPro" id="IPR024690">
    <property type="entry name" value="CN_hydtase_beta_dom_C"/>
</dbReference>
<dbReference type="RefSeq" id="WP_122114585.1">
    <property type="nucleotide sequence ID" value="NZ_QOKZ01000027.1"/>
</dbReference>
<evidence type="ECO:0000256" key="2">
    <source>
        <dbReference type="ARBA" id="ARBA00009098"/>
    </source>
</evidence>
<name>A0A3M0LVH5_9RHOB</name>
<evidence type="ECO:0000256" key="6">
    <source>
        <dbReference type="SAM" id="MobiDB-lite"/>
    </source>
</evidence>
<evidence type="ECO:0000313" key="10">
    <source>
        <dbReference type="Proteomes" id="UP000273516"/>
    </source>
</evidence>
<dbReference type="GO" id="GO:0018822">
    <property type="term" value="F:nitrile hydratase activity"/>
    <property type="evidence" value="ECO:0007669"/>
    <property type="project" value="UniProtKB-EC"/>
</dbReference>
<comment type="function">
    <text evidence="1 5">NHase catalyzes the hydration of various nitrile compounds to the corresponding amides.</text>
</comment>
<dbReference type="Proteomes" id="UP000273516">
    <property type="component" value="Unassembled WGS sequence"/>
</dbReference>
<feature type="region of interest" description="Disordered" evidence="6">
    <location>
        <begin position="1"/>
        <end position="21"/>
    </location>
</feature>
<evidence type="ECO:0000256" key="1">
    <source>
        <dbReference type="ARBA" id="ARBA00004042"/>
    </source>
</evidence>
<dbReference type="EC" id="4.2.1.84" evidence="5"/>
<evidence type="ECO:0000256" key="4">
    <source>
        <dbReference type="ARBA" id="ARBA00044877"/>
    </source>
</evidence>
<evidence type="ECO:0000256" key="5">
    <source>
        <dbReference type="PIRNR" id="PIRNR001427"/>
    </source>
</evidence>